<accession>A0ABR4JF72</accession>
<feature type="compositionally biased region" description="Polar residues" evidence="1">
    <location>
        <begin position="258"/>
        <end position="267"/>
    </location>
</feature>
<keyword evidence="3" id="KW-1185">Reference proteome</keyword>
<sequence length="370" mass="41050">MPPKRAKKDDKPPAPSVWSPNPFSLLDSAPQRLTETPTRPSSPRVSTRPSTPQELHDIVLEIPLELATVQSRLQTFHQWPLAHITPRQLARLGFWHAPSGKDRDSVSCFACDVSVQRWRDVEHTTAELLALHDDHCVWADLLEDMETFPNLPSYEPTGQLPRTSTIETKTEPLSSSSSIQPRHPTTESQEPPQAQEPLQPQVPSNPTPSSRKSYASILKTPLNPPTRLKAKLTSASQSPGPAAPETPTTTTCRYPSTLSPTRSPIQSPTLTVDDLYSHFHNKPSPFTSADSNNHYFAISQHKLVSTATNALSNFLLSALPAFTGYLSNMQIGGSDCRPPYTWKVSRRERGNSQPKFSKRQWSTPGRTDSS</sequence>
<dbReference type="PROSITE" id="PS50143">
    <property type="entry name" value="BIR_REPEAT_2"/>
    <property type="match status" value="1"/>
</dbReference>
<reference evidence="2 3" key="1">
    <citation type="submission" date="2024-07" db="EMBL/GenBank/DDBJ databases">
        <title>Section-level genome sequencing and comparative genomics of Aspergillus sections Usti and Cavernicolus.</title>
        <authorList>
            <consortium name="Lawrence Berkeley National Laboratory"/>
            <person name="Nybo J.L."/>
            <person name="Vesth T.C."/>
            <person name="Theobald S."/>
            <person name="Frisvad J.C."/>
            <person name="Larsen T.O."/>
            <person name="Kjaerboelling I."/>
            <person name="Rothschild-Mancinelli K."/>
            <person name="Lyhne E.K."/>
            <person name="Kogle M.E."/>
            <person name="Barry K."/>
            <person name="Clum A."/>
            <person name="Na H."/>
            <person name="Ledsgaard L."/>
            <person name="Lin J."/>
            <person name="Lipzen A."/>
            <person name="Kuo A."/>
            <person name="Riley R."/>
            <person name="Mondo S."/>
            <person name="LaButti K."/>
            <person name="Haridas S."/>
            <person name="Pangalinan J."/>
            <person name="Salamov A.A."/>
            <person name="Simmons B.A."/>
            <person name="Magnuson J.K."/>
            <person name="Chen J."/>
            <person name="Drula E."/>
            <person name="Henrissat B."/>
            <person name="Wiebenga A."/>
            <person name="Lubbers R.J."/>
            <person name="Gomes A.C."/>
            <person name="Macurrencykelacurrency M.R."/>
            <person name="Stajich J."/>
            <person name="Grigoriev I.V."/>
            <person name="Mortensen U.H."/>
            <person name="De vries R.P."/>
            <person name="Baker S.E."/>
            <person name="Andersen M.R."/>
        </authorList>
    </citation>
    <scope>NUCLEOTIDE SEQUENCE [LARGE SCALE GENOMIC DNA]</scope>
    <source>
        <strain evidence="2 3">CBS 756.74</strain>
    </source>
</reference>
<dbReference type="PANTHER" id="PTHR10044">
    <property type="entry name" value="INHIBITOR OF APOPTOSIS"/>
    <property type="match status" value="1"/>
</dbReference>
<feature type="region of interest" description="Disordered" evidence="1">
    <location>
        <begin position="231"/>
        <end position="267"/>
    </location>
</feature>
<feature type="region of interest" description="Disordered" evidence="1">
    <location>
        <begin position="150"/>
        <end position="213"/>
    </location>
</feature>
<protein>
    <submittedName>
        <fullName evidence="2">Uncharacterized protein</fullName>
    </submittedName>
</protein>
<dbReference type="InterPro" id="IPR001370">
    <property type="entry name" value="BIR_rpt"/>
</dbReference>
<name>A0ABR4JF72_9EURO</name>
<dbReference type="EMBL" id="JBFXLR010000082">
    <property type="protein sequence ID" value="KAL2838686.1"/>
    <property type="molecule type" value="Genomic_DNA"/>
</dbReference>
<feature type="compositionally biased region" description="Polar residues" evidence="1">
    <location>
        <begin position="160"/>
        <end position="180"/>
    </location>
</feature>
<comment type="caution">
    <text evidence="2">The sequence shown here is derived from an EMBL/GenBank/DDBJ whole genome shotgun (WGS) entry which is preliminary data.</text>
</comment>
<dbReference type="SUPFAM" id="SSF57924">
    <property type="entry name" value="Inhibitor of apoptosis (IAP) repeat"/>
    <property type="match status" value="1"/>
</dbReference>
<dbReference type="InterPro" id="IPR050784">
    <property type="entry name" value="IAP"/>
</dbReference>
<feature type="region of interest" description="Disordered" evidence="1">
    <location>
        <begin position="345"/>
        <end position="370"/>
    </location>
</feature>
<feature type="compositionally biased region" description="Low complexity" evidence="1">
    <location>
        <begin position="239"/>
        <end position="257"/>
    </location>
</feature>
<feature type="compositionally biased region" description="Low complexity" evidence="1">
    <location>
        <begin position="187"/>
        <end position="202"/>
    </location>
</feature>
<gene>
    <name evidence="2" type="ORF">BJX68DRAFT_248700</name>
</gene>
<dbReference type="PANTHER" id="PTHR10044:SF139">
    <property type="entry name" value="DEATH-ASSOCIATED INHIBITOR OF APOPTOSIS 2"/>
    <property type="match status" value="1"/>
</dbReference>
<dbReference type="RefSeq" id="XP_070893155.1">
    <property type="nucleotide sequence ID" value="XM_071041968.1"/>
</dbReference>
<evidence type="ECO:0000313" key="3">
    <source>
        <dbReference type="Proteomes" id="UP001610444"/>
    </source>
</evidence>
<feature type="region of interest" description="Disordered" evidence="1">
    <location>
        <begin position="1"/>
        <end position="52"/>
    </location>
</feature>
<feature type="compositionally biased region" description="Low complexity" evidence="1">
    <location>
        <begin position="32"/>
        <end position="52"/>
    </location>
</feature>
<dbReference type="SMART" id="SM00238">
    <property type="entry name" value="BIR"/>
    <property type="match status" value="1"/>
</dbReference>
<dbReference type="Proteomes" id="UP001610444">
    <property type="component" value="Unassembled WGS sequence"/>
</dbReference>
<evidence type="ECO:0000256" key="1">
    <source>
        <dbReference type="SAM" id="MobiDB-lite"/>
    </source>
</evidence>
<dbReference type="GeneID" id="98157132"/>
<proteinExistence type="predicted"/>
<dbReference type="Pfam" id="PF00653">
    <property type="entry name" value="BIR"/>
    <property type="match status" value="1"/>
</dbReference>
<organism evidence="2 3">
    <name type="scientific">Aspergillus pseudodeflectus</name>
    <dbReference type="NCBI Taxonomy" id="176178"/>
    <lineage>
        <taxon>Eukaryota</taxon>
        <taxon>Fungi</taxon>
        <taxon>Dikarya</taxon>
        <taxon>Ascomycota</taxon>
        <taxon>Pezizomycotina</taxon>
        <taxon>Eurotiomycetes</taxon>
        <taxon>Eurotiomycetidae</taxon>
        <taxon>Eurotiales</taxon>
        <taxon>Aspergillaceae</taxon>
        <taxon>Aspergillus</taxon>
        <taxon>Aspergillus subgen. Nidulantes</taxon>
    </lineage>
</organism>
<evidence type="ECO:0000313" key="2">
    <source>
        <dbReference type="EMBL" id="KAL2838686.1"/>
    </source>
</evidence>
<feature type="compositionally biased region" description="Polar residues" evidence="1">
    <location>
        <begin position="351"/>
        <end position="370"/>
    </location>
</feature>
<dbReference type="Gene3D" id="1.10.1170.10">
    <property type="entry name" value="Inhibitor Of Apoptosis Protein (2mihbC-IAP-1), Chain A"/>
    <property type="match status" value="1"/>
</dbReference>